<evidence type="ECO:0000256" key="6">
    <source>
        <dbReference type="ARBA" id="ARBA00020653"/>
    </source>
</evidence>
<evidence type="ECO:0000256" key="15">
    <source>
        <dbReference type="RuleBase" id="RU364045"/>
    </source>
</evidence>
<feature type="domain" description="Chorismate-utilising enzyme C-terminal" evidence="17">
    <location>
        <begin position="271"/>
        <end position="524"/>
    </location>
</feature>
<dbReference type="AlphaFoldDB" id="A0A1N7JHH7"/>
<comment type="subunit">
    <text evidence="4 15">Heterotetramer consisting of two non-identical subunits: a beta subunit (TrpG) and a large alpha subunit (TrpE).</text>
</comment>
<keyword evidence="9 15" id="KW-0822">Tryptophan biosynthesis</keyword>
<organism evidence="19 20">
    <name type="scientific">Salimicrobium flavidum</name>
    <dbReference type="NCBI Taxonomy" id="570947"/>
    <lineage>
        <taxon>Bacteria</taxon>
        <taxon>Bacillati</taxon>
        <taxon>Bacillota</taxon>
        <taxon>Bacilli</taxon>
        <taxon>Bacillales</taxon>
        <taxon>Bacillaceae</taxon>
        <taxon>Salimicrobium</taxon>
    </lineage>
</organism>
<evidence type="ECO:0000256" key="7">
    <source>
        <dbReference type="ARBA" id="ARBA00022605"/>
    </source>
</evidence>
<dbReference type="Pfam" id="PF00425">
    <property type="entry name" value="Chorismate_bind"/>
    <property type="match status" value="1"/>
</dbReference>
<keyword evidence="20" id="KW-1185">Reference proteome</keyword>
<evidence type="ECO:0000256" key="14">
    <source>
        <dbReference type="ARBA" id="ARBA00047683"/>
    </source>
</evidence>
<keyword evidence="11 15" id="KW-0057">Aromatic amino acid biosynthesis</keyword>
<comment type="catalytic activity">
    <reaction evidence="14 15">
        <text>chorismate + L-glutamine = anthranilate + pyruvate + L-glutamate + H(+)</text>
        <dbReference type="Rhea" id="RHEA:21732"/>
        <dbReference type="ChEBI" id="CHEBI:15361"/>
        <dbReference type="ChEBI" id="CHEBI:15378"/>
        <dbReference type="ChEBI" id="CHEBI:16567"/>
        <dbReference type="ChEBI" id="CHEBI:29748"/>
        <dbReference type="ChEBI" id="CHEBI:29985"/>
        <dbReference type="ChEBI" id="CHEBI:58359"/>
        <dbReference type="EC" id="4.1.3.27"/>
    </reaction>
</comment>
<dbReference type="EMBL" id="FTOC01000006">
    <property type="protein sequence ID" value="SIS48780.1"/>
    <property type="molecule type" value="Genomic_DNA"/>
</dbReference>
<dbReference type="InterPro" id="IPR006805">
    <property type="entry name" value="Anth_synth_I_N"/>
</dbReference>
<gene>
    <name evidence="15" type="primary">trpE</name>
    <name evidence="19" type="ORF">SAMN05421687_10638</name>
</gene>
<evidence type="ECO:0000256" key="4">
    <source>
        <dbReference type="ARBA" id="ARBA00011575"/>
    </source>
</evidence>
<evidence type="ECO:0000259" key="18">
    <source>
        <dbReference type="Pfam" id="PF04715"/>
    </source>
</evidence>
<keyword evidence="10 15" id="KW-0460">Magnesium</keyword>
<accession>A0A1N7JHH7</accession>
<dbReference type="Proteomes" id="UP000187608">
    <property type="component" value="Unassembled WGS sequence"/>
</dbReference>
<dbReference type="EC" id="4.1.3.27" evidence="5 15"/>
<keyword evidence="12 15" id="KW-0456">Lyase</keyword>
<comment type="function">
    <text evidence="13 15">Part of a heterotetrameric complex that catalyzes the two-step biosynthesis of anthranilate, an intermediate in the biosynthesis of L-tryptophan. In the first step, the glutamine-binding beta subunit (TrpG) of anthranilate synthase (AS) provides the glutamine amidotransferase activity which generates ammonia as a substrate that, along with chorismate, is used in the second step, catalyzed by the large alpha subunit of AS (TrpE) to produce anthranilate. In the absence of TrpG, TrpE can synthesize anthranilate directly from chorismate and high concentrations of ammonia.</text>
</comment>
<dbReference type="STRING" id="570947.SAMN05421687_10638"/>
<keyword evidence="7 15" id="KW-0028">Amino-acid biosynthesis</keyword>
<comment type="pathway">
    <text evidence="2 15">Amino-acid biosynthesis; L-tryptophan biosynthesis; L-tryptophan from chorismate: step 1/5.</text>
</comment>
<evidence type="ECO:0000256" key="2">
    <source>
        <dbReference type="ARBA" id="ARBA00004873"/>
    </source>
</evidence>
<dbReference type="InterPro" id="IPR005256">
    <property type="entry name" value="Anth_synth_I_PabB"/>
</dbReference>
<dbReference type="InterPro" id="IPR019999">
    <property type="entry name" value="Anth_synth_I-like"/>
</dbReference>
<evidence type="ECO:0000313" key="20">
    <source>
        <dbReference type="Proteomes" id="UP000187608"/>
    </source>
</evidence>
<dbReference type="Pfam" id="PF04715">
    <property type="entry name" value="Anth_synt_I_N"/>
    <property type="match status" value="1"/>
</dbReference>
<comment type="cofactor">
    <cofactor evidence="1 15">
        <name>Mg(2+)</name>
        <dbReference type="ChEBI" id="CHEBI:18420"/>
    </cofactor>
</comment>
<dbReference type="SUPFAM" id="SSF56322">
    <property type="entry name" value="ADC synthase"/>
    <property type="match status" value="1"/>
</dbReference>
<dbReference type="GO" id="GO:0000162">
    <property type="term" value="P:L-tryptophan biosynthetic process"/>
    <property type="evidence" value="ECO:0007669"/>
    <property type="project" value="UniProtKB-UniPathway"/>
</dbReference>
<dbReference type="InterPro" id="IPR015890">
    <property type="entry name" value="Chorismate_C"/>
</dbReference>
<keyword evidence="8 15" id="KW-0479">Metal-binding</keyword>
<evidence type="ECO:0000256" key="8">
    <source>
        <dbReference type="ARBA" id="ARBA00022723"/>
    </source>
</evidence>
<proteinExistence type="inferred from homology"/>
<evidence type="ECO:0000256" key="13">
    <source>
        <dbReference type="ARBA" id="ARBA00025634"/>
    </source>
</evidence>
<evidence type="ECO:0000256" key="10">
    <source>
        <dbReference type="ARBA" id="ARBA00022842"/>
    </source>
</evidence>
<evidence type="ECO:0000259" key="17">
    <source>
        <dbReference type="Pfam" id="PF00425"/>
    </source>
</evidence>
<feature type="compositionally biased region" description="Basic and acidic residues" evidence="16">
    <location>
        <begin position="13"/>
        <end position="25"/>
    </location>
</feature>
<evidence type="ECO:0000256" key="11">
    <source>
        <dbReference type="ARBA" id="ARBA00023141"/>
    </source>
</evidence>
<sequence length="549" mass="61438">MRVDEPRIQVSRENVDNDGRKELSKGHVKPPLYTTLLHSSLSHSPSHNYGEVSHLTTYENFLQDSEHYSTIPVTDTFTTDTITPIHMFAALEDEAVYMLESGDRQSEWSNYSFIGLDPIYSIYQDNSGFVVETIESGGTKTYSSLEKAYEGLLADLQVKIPDVPLPFKGGFVGYVAYDAISDFEPVPPVANEESNYRFVFCRTIIAHDHRTEDTTILSFARGENPQVSYNESKRRISDVKQAIIKGSAFPDFLIDGSIQPGHVELESNYSKEKYLNDVRAIQEYIKAGDIFQAVLSQRFEAKTTRTGFELYRVLRKVNPSPYMFYLNFRNIEVIGSSPERLLRVEKGQLEMHPIAGTRKRGETKEEDDALADELLADEKEQAEHRMLVDLARNDVGRVAGYGTVKVHDYMTIGRFAKVMHIISKVTGEIKEDVSSIDALMAAFPAGTLSGAPKVRAMQILRELEPTSRHIYGGGIVYLGLDGDLDSCIAIRTMTKVKDQVYIQAGAGVVADSDPEGEFEETVNKASALKYALAVAEQAFETRREGVETE</sequence>
<reference evidence="20" key="1">
    <citation type="submission" date="2017-01" db="EMBL/GenBank/DDBJ databases">
        <authorList>
            <person name="Varghese N."/>
            <person name="Submissions S."/>
        </authorList>
    </citation>
    <scope>NUCLEOTIDE SEQUENCE [LARGE SCALE GENOMIC DNA]</scope>
    <source>
        <strain evidence="20">DSM 23127</strain>
    </source>
</reference>
<comment type="similarity">
    <text evidence="3 15">Belongs to the anthranilate synthase component I family.</text>
</comment>
<evidence type="ECO:0000256" key="5">
    <source>
        <dbReference type="ARBA" id="ARBA00012266"/>
    </source>
</evidence>
<dbReference type="PANTHER" id="PTHR11236:SF48">
    <property type="entry name" value="ISOCHORISMATE SYNTHASE MENF"/>
    <property type="match status" value="1"/>
</dbReference>
<evidence type="ECO:0000256" key="3">
    <source>
        <dbReference type="ARBA" id="ARBA00009562"/>
    </source>
</evidence>
<dbReference type="PRINTS" id="PR00095">
    <property type="entry name" value="ANTSNTHASEI"/>
</dbReference>
<dbReference type="NCBIfam" id="TIGR00564">
    <property type="entry name" value="trpE_most"/>
    <property type="match status" value="1"/>
</dbReference>
<dbReference type="InterPro" id="IPR005801">
    <property type="entry name" value="ADC_synthase"/>
</dbReference>
<name>A0A1N7JHH7_9BACI</name>
<evidence type="ECO:0000256" key="9">
    <source>
        <dbReference type="ARBA" id="ARBA00022822"/>
    </source>
</evidence>
<dbReference type="GO" id="GO:0046872">
    <property type="term" value="F:metal ion binding"/>
    <property type="evidence" value="ECO:0007669"/>
    <property type="project" value="UniProtKB-KW"/>
</dbReference>
<dbReference type="PANTHER" id="PTHR11236">
    <property type="entry name" value="AMINOBENZOATE/ANTHRANILATE SYNTHASE"/>
    <property type="match status" value="1"/>
</dbReference>
<feature type="domain" description="Anthranilate synthase component I N-terminal" evidence="18">
    <location>
        <begin position="80"/>
        <end position="216"/>
    </location>
</feature>
<dbReference type="GO" id="GO:0004049">
    <property type="term" value="F:anthranilate synthase activity"/>
    <property type="evidence" value="ECO:0007669"/>
    <property type="project" value="UniProtKB-EC"/>
</dbReference>
<feature type="region of interest" description="Disordered" evidence="16">
    <location>
        <begin position="1"/>
        <end position="26"/>
    </location>
</feature>
<dbReference type="UniPathway" id="UPA00035">
    <property type="reaction ID" value="UER00040"/>
</dbReference>
<protein>
    <recommendedName>
        <fullName evidence="6 15">Anthranilate synthase component 1</fullName>
        <ecNumber evidence="5 15">4.1.3.27</ecNumber>
    </recommendedName>
</protein>
<evidence type="ECO:0000256" key="16">
    <source>
        <dbReference type="SAM" id="MobiDB-lite"/>
    </source>
</evidence>
<evidence type="ECO:0000313" key="19">
    <source>
        <dbReference type="EMBL" id="SIS48780.1"/>
    </source>
</evidence>
<evidence type="ECO:0000256" key="12">
    <source>
        <dbReference type="ARBA" id="ARBA00023239"/>
    </source>
</evidence>
<dbReference type="Gene3D" id="3.60.120.10">
    <property type="entry name" value="Anthranilate synthase"/>
    <property type="match status" value="1"/>
</dbReference>
<evidence type="ECO:0000256" key="1">
    <source>
        <dbReference type="ARBA" id="ARBA00001946"/>
    </source>
</evidence>